<feature type="compositionally biased region" description="Basic and acidic residues" evidence="8">
    <location>
        <begin position="644"/>
        <end position="664"/>
    </location>
</feature>
<dbReference type="EMBL" id="BGPR01007113">
    <property type="protein sequence ID" value="GBN24395.1"/>
    <property type="molecule type" value="Genomic_DNA"/>
</dbReference>
<dbReference type="InterPro" id="IPR000152">
    <property type="entry name" value="EGF-type_Asp/Asn_hydroxyl_site"/>
</dbReference>
<evidence type="ECO:0000313" key="11">
    <source>
        <dbReference type="EMBL" id="GBN24395.1"/>
    </source>
</evidence>
<dbReference type="AlphaFoldDB" id="A0A4Y2MBB3"/>
<keyword evidence="9" id="KW-0812">Transmembrane</keyword>
<dbReference type="Gene3D" id="2.10.25.10">
    <property type="entry name" value="Laminin"/>
    <property type="match status" value="3"/>
</dbReference>
<feature type="region of interest" description="Disordered" evidence="8">
    <location>
        <begin position="543"/>
        <end position="694"/>
    </location>
</feature>
<keyword evidence="12" id="KW-1185">Reference proteome</keyword>
<dbReference type="PROSITE" id="PS01187">
    <property type="entry name" value="EGF_CA"/>
    <property type="match status" value="1"/>
</dbReference>
<feature type="compositionally biased region" description="Basic and acidic residues" evidence="8">
    <location>
        <begin position="565"/>
        <end position="582"/>
    </location>
</feature>
<keyword evidence="9" id="KW-0472">Membrane</keyword>
<organism evidence="11 12">
    <name type="scientific">Araneus ventricosus</name>
    <name type="common">Orbweaver spider</name>
    <name type="synonym">Epeira ventricosa</name>
    <dbReference type="NCBI Taxonomy" id="182803"/>
    <lineage>
        <taxon>Eukaryota</taxon>
        <taxon>Metazoa</taxon>
        <taxon>Ecdysozoa</taxon>
        <taxon>Arthropoda</taxon>
        <taxon>Chelicerata</taxon>
        <taxon>Arachnida</taxon>
        <taxon>Araneae</taxon>
        <taxon>Araneomorphae</taxon>
        <taxon>Entelegynae</taxon>
        <taxon>Araneoidea</taxon>
        <taxon>Araneidae</taxon>
        <taxon>Araneus</taxon>
    </lineage>
</organism>
<comment type="caution">
    <text evidence="7">Lacks conserved residue(s) required for the propagation of feature annotation.</text>
</comment>
<keyword evidence="4" id="KW-0106">Calcium</keyword>
<dbReference type="Pfam" id="PF00008">
    <property type="entry name" value="EGF"/>
    <property type="match status" value="1"/>
</dbReference>
<feature type="disulfide bond" evidence="7">
    <location>
        <begin position="86"/>
        <end position="95"/>
    </location>
</feature>
<dbReference type="PANTHER" id="PTHR24039">
    <property type="entry name" value="FIBRILLIN-RELATED"/>
    <property type="match status" value="1"/>
</dbReference>
<evidence type="ECO:0000256" key="2">
    <source>
        <dbReference type="ARBA" id="ARBA00022729"/>
    </source>
</evidence>
<feature type="domain" description="EGF-like" evidence="10">
    <location>
        <begin position="404"/>
        <end position="441"/>
    </location>
</feature>
<dbReference type="PROSITE" id="PS00010">
    <property type="entry name" value="ASX_HYDROXYL"/>
    <property type="match status" value="1"/>
</dbReference>
<dbReference type="PROSITE" id="PS50026">
    <property type="entry name" value="EGF_3"/>
    <property type="match status" value="2"/>
</dbReference>
<dbReference type="Proteomes" id="UP000499080">
    <property type="component" value="Unassembled WGS sequence"/>
</dbReference>
<feature type="compositionally biased region" description="Polar residues" evidence="8">
    <location>
        <begin position="668"/>
        <end position="682"/>
    </location>
</feature>
<evidence type="ECO:0000313" key="12">
    <source>
        <dbReference type="Proteomes" id="UP000499080"/>
    </source>
</evidence>
<dbReference type="InterPro" id="IPR001881">
    <property type="entry name" value="EGF-like_Ca-bd_dom"/>
</dbReference>
<dbReference type="Pfam" id="PF07645">
    <property type="entry name" value="EGF_CA"/>
    <property type="match status" value="1"/>
</dbReference>
<dbReference type="SUPFAM" id="SSF57196">
    <property type="entry name" value="EGF/Laminin"/>
    <property type="match status" value="2"/>
</dbReference>
<evidence type="ECO:0000256" key="6">
    <source>
        <dbReference type="ARBA" id="ARBA00023180"/>
    </source>
</evidence>
<comment type="caution">
    <text evidence="11">The sequence shown here is derived from an EMBL/GenBank/DDBJ whole genome shotgun (WGS) entry which is preliminary data.</text>
</comment>
<keyword evidence="3" id="KW-0677">Repeat</keyword>
<evidence type="ECO:0000256" key="4">
    <source>
        <dbReference type="ARBA" id="ARBA00022837"/>
    </source>
</evidence>
<name>A0A4Y2MBB3_ARAVE</name>
<gene>
    <name evidence="11" type="ORF">AVEN_259483_1</name>
</gene>
<proteinExistence type="predicted"/>
<dbReference type="FunFam" id="2.10.25.10:FF:000095">
    <property type="entry name" value="Notch, isoform B"/>
    <property type="match status" value="1"/>
</dbReference>
<reference evidence="11 12" key="1">
    <citation type="journal article" date="2019" name="Sci. Rep.">
        <title>Orb-weaving spider Araneus ventricosus genome elucidates the spidroin gene catalogue.</title>
        <authorList>
            <person name="Kono N."/>
            <person name="Nakamura H."/>
            <person name="Ohtoshi R."/>
            <person name="Moran D.A.P."/>
            <person name="Shinohara A."/>
            <person name="Yoshida Y."/>
            <person name="Fujiwara M."/>
            <person name="Mori M."/>
            <person name="Tomita M."/>
            <person name="Arakawa K."/>
        </authorList>
    </citation>
    <scope>NUCLEOTIDE SEQUENCE [LARGE SCALE GENOMIC DNA]</scope>
</reference>
<accession>A0A4Y2MBB3</accession>
<dbReference type="CDD" id="cd00054">
    <property type="entry name" value="EGF_CA"/>
    <property type="match status" value="1"/>
</dbReference>
<protein>
    <recommendedName>
        <fullName evidence="10">EGF-like domain-containing protein</fullName>
    </recommendedName>
</protein>
<evidence type="ECO:0000256" key="9">
    <source>
        <dbReference type="SAM" id="Phobius"/>
    </source>
</evidence>
<evidence type="ECO:0000256" key="5">
    <source>
        <dbReference type="ARBA" id="ARBA00023157"/>
    </source>
</evidence>
<feature type="transmembrane region" description="Helical" evidence="9">
    <location>
        <begin position="509"/>
        <end position="529"/>
    </location>
</feature>
<feature type="compositionally biased region" description="Polar residues" evidence="8">
    <location>
        <begin position="583"/>
        <end position="599"/>
    </location>
</feature>
<evidence type="ECO:0000256" key="7">
    <source>
        <dbReference type="PROSITE-ProRule" id="PRU00076"/>
    </source>
</evidence>
<evidence type="ECO:0000259" key="10">
    <source>
        <dbReference type="PROSITE" id="PS50026"/>
    </source>
</evidence>
<evidence type="ECO:0000256" key="3">
    <source>
        <dbReference type="ARBA" id="ARBA00022737"/>
    </source>
</evidence>
<dbReference type="FunFam" id="2.10.25.10:FF:000038">
    <property type="entry name" value="Fibrillin 2"/>
    <property type="match status" value="1"/>
</dbReference>
<feature type="domain" description="EGF-like" evidence="10">
    <location>
        <begin position="59"/>
        <end position="96"/>
    </location>
</feature>
<keyword evidence="5 7" id="KW-1015">Disulfide bond</keyword>
<keyword evidence="9" id="KW-1133">Transmembrane helix</keyword>
<evidence type="ECO:0000256" key="8">
    <source>
        <dbReference type="SAM" id="MobiDB-lite"/>
    </source>
</evidence>
<keyword evidence="6" id="KW-0325">Glycoprotein</keyword>
<dbReference type="InterPro" id="IPR000742">
    <property type="entry name" value="EGF"/>
</dbReference>
<dbReference type="PROSITE" id="PS00022">
    <property type="entry name" value="EGF_1"/>
    <property type="match status" value="1"/>
</dbReference>
<evidence type="ECO:0000256" key="1">
    <source>
        <dbReference type="ARBA" id="ARBA00022536"/>
    </source>
</evidence>
<dbReference type="InterPro" id="IPR018097">
    <property type="entry name" value="EGF_Ca-bd_CS"/>
</dbReference>
<keyword evidence="1 7" id="KW-0245">EGF-like domain</keyword>
<keyword evidence="2" id="KW-0732">Signal</keyword>
<dbReference type="PANTHER" id="PTHR24039:SF28">
    <property type="entry name" value="EGF-LIKE DOMAIN-CONTAINING PROTEIN"/>
    <property type="match status" value="1"/>
</dbReference>
<dbReference type="OrthoDB" id="10040649at2759"/>
<dbReference type="SMART" id="SM00181">
    <property type="entry name" value="EGF"/>
    <property type="match status" value="6"/>
</dbReference>
<dbReference type="SMART" id="SM00179">
    <property type="entry name" value="EGF_CA"/>
    <property type="match status" value="2"/>
</dbReference>
<dbReference type="InterPro" id="IPR049883">
    <property type="entry name" value="NOTCH1_EGF-like"/>
</dbReference>
<dbReference type="GO" id="GO:0005509">
    <property type="term" value="F:calcium ion binding"/>
    <property type="evidence" value="ECO:0007669"/>
    <property type="project" value="InterPro"/>
</dbReference>
<sequence>MYCSIRISSLSSFVPHKGNRCSISLQYKGRRLSDNRSFADPPIVTLSDGSKMIITDNGGIDVCDKNPCENGGTCELESEKEYTCNCMIGVHGKNCHIIEWCETNKIICGNIPCRYDVNTGSGFCFCEQGLYFDAKSKTCKALDKCLFQRIKGNCGGDHETCDKMGNCICEENYAYNDDLTACEHLCERADCDKKQALCIINVDNKVECLCPPLLVKDTSGRCSQLAKYSYLGDFSVPKKKYEVVNAEDSRRMKRDTFKGINYAKLLRDFEDAMNNIFDGYEGASVLNCSDEGDDWRCFLEMKLNKDPQGKINIVSTPSVCLPLSDEFYCLIPPDFITRKRTANDAEVFHKTDPCDKGVIGKLCGDETECKVSEPSGFKCECKEGYLRRTSFVPAQNVRVDVCEDVDECLNPTICPNTTTCSNLPGDYTCKCKDGHRLGEGKSLKIDGCIGFGFTFILPQRELSWLLRIRFLLLEITHRKKIRCCESLYFGHFCNQKNDDITGIKQRGEIVEGILGASLVVAIIVCIILFRRLRKRKSIDDTEEYSGGLTSEMKKHGRPQAGYDVVELRENEPGPSRETEDQRYNVQYPTNPIDGMSNSRPHFGRSTDKGVNRGADMPVRREISDFTEGYTGNDKMFPMSHSSRHSGEEARRTSQRHDDRHELSRKPLSKSSDYLNIETTRVSRMQYKNRGYEED</sequence>